<dbReference type="InterPro" id="IPR051050">
    <property type="entry name" value="Lipid_II_flippase_MurJ/MviN"/>
</dbReference>
<keyword evidence="2 8" id="KW-1003">Cell membrane</keyword>
<feature type="transmembrane region" description="Helical" evidence="8">
    <location>
        <begin position="424"/>
        <end position="446"/>
    </location>
</feature>
<evidence type="ECO:0000256" key="1">
    <source>
        <dbReference type="ARBA" id="ARBA00004651"/>
    </source>
</evidence>
<dbReference type="OrthoDB" id="9804143at2"/>
<comment type="pathway">
    <text evidence="8">Cell wall biogenesis; peptidoglycan biosynthesis.</text>
</comment>
<dbReference type="CDD" id="cd13123">
    <property type="entry name" value="MATE_MurJ_like"/>
    <property type="match status" value="1"/>
</dbReference>
<feature type="transmembrane region" description="Helical" evidence="8">
    <location>
        <begin position="207"/>
        <end position="225"/>
    </location>
</feature>
<dbReference type="AlphaFoldDB" id="A0A4Y6PUM0"/>
<keyword evidence="11" id="KW-1185">Reference proteome</keyword>
<gene>
    <name evidence="8 10" type="primary">murJ</name>
    <name evidence="10" type="ORF">FIV42_15160</name>
</gene>
<evidence type="ECO:0000256" key="8">
    <source>
        <dbReference type="HAMAP-Rule" id="MF_02078"/>
    </source>
</evidence>
<evidence type="ECO:0000256" key="9">
    <source>
        <dbReference type="PIRNR" id="PIRNR002869"/>
    </source>
</evidence>
<dbReference type="UniPathway" id="UPA00219"/>
<feature type="transmembrane region" description="Helical" evidence="8">
    <location>
        <begin position="21"/>
        <end position="42"/>
    </location>
</feature>
<dbReference type="Proteomes" id="UP000315995">
    <property type="component" value="Chromosome"/>
</dbReference>
<evidence type="ECO:0000256" key="6">
    <source>
        <dbReference type="ARBA" id="ARBA00022989"/>
    </source>
</evidence>
<comment type="function">
    <text evidence="8 9">Involved in peptidoglycan biosynthesis. Transports lipid-linked peptidoglycan precursors from the inner to the outer leaflet of the cytoplasmic membrane.</text>
</comment>
<feature type="transmembrane region" description="Helical" evidence="8">
    <location>
        <begin position="400"/>
        <end position="418"/>
    </location>
</feature>
<feature type="transmembrane region" description="Helical" evidence="8">
    <location>
        <begin position="497"/>
        <end position="517"/>
    </location>
</feature>
<proteinExistence type="inferred from homology"/>
<evidence type="ECO:0000256" key="7">
    <source>
        <dbReference type="ARBA" id="ARBA00023136"/>
    </source>
</evidence>
<reference evidence="10 11" key="1">
    <citation type="submission" date="2019-06" db="EMBL/GenBank/DDBJ databases">
        <title>Persicimonas caeni gen. nov., sp. nov., a predatory bacterium isolated from solar saltern.</title>
        <authorList>
            <person name="Wang S."/>
        </authorList>
    </citation>
    <scope>NUCLEOTIDE SEQUENCE [LARGE SCALE GENOMIC DNA]</scope>
    <source>
        <strain evidence="10 11">YN101</strain>
    </source>
</reference>
<dbReference type="PANTHER" id="PTHR47019">
    <property type="entry name" value="LIPID II FLIPPASE MURJ"/>
    <property type="match status" value="1"/>
</dbReference>
<comment type="subcellular location">
    <subcellularLocation>
        <location evidence="1 8">Cell membrane</location>
        <topology evidence="1 8">Multi-pass membrane protein</topology>
    </subcellularLocation>
</comment>
<keyword evidence="7 8" id="KW-0472">Membrane</keyword>
<protein>
    <recommendedName>
        <fullName evidence="8">Probable lipid II flippase MurJ</fullName>
    </recommendedName>
</protein>
<feature type="transmembrane region" description="Helical" evidence="8">
    <location>
        <begin position="458"/>
        <end position="477"/>
    </location>
</feature>
<dbReference type="PRINTS" id="PR01806">
    <property type="entry name" value="VIRFACTRMVIN"/>
</dbReference>
<keyword evidence="5 8" id="KW-0573">Peptidoglycan synthesis</keyword>
<accession>A0A5B8Y5M9</accession>
<feature type="transmembrane region" description="Helical" evidence="8">
    <location>
        <begin position="102"/>
        <end position="129"/>
    </location>
</feature>
<evidence type="ECO:0000313" key="10">
    <source>
        <dbReference type="EMBL" id="QDG52031.1"/>
    </source>
</evidence>
<dbReference type="NCBIfam" id="TIGR01695">
    <property type="entry name" value="murJ_mviN"/>
    <property type="match status" value="1"/>
</dbReference>
<keyword evidence="3 8" id="KW-0812">Transmembrane</keyword>
<feature type="transmembrane region" description="Helical" evidence="8">
    <location>
        <begin position="246"/>
        <end position="268"/>
    </location>
</feature>
<feature type="transmembrane region" description="Helical" evidence="8">
    <location>
        <begin position="288"/>
        <end position="309"/>
    </location>
</feature>
<dbReference type="GO" id="GO:0009252">
    <property type="term" value="P:peptidoglycan biosynthetic process"/>
    <property type="evidence" value="ECO:0007669"/>
    <property type="project" value="UniProtKB-UniRule"/>
</dbReference>
<feature type="transmembrane region" description="Helical" evidence="8">
    <location>
        <begin position="366"/>
        <end position="388"/>
    </location>
</feature>
<evidence type="ECO:0000256" key="5">
    <source>
        <dbReference type="ARBA" id="ARBA00022984"/>
    </source>
</evidence>
<accession>A0A4Y6PUM0</accession>
<dbReference type="RefSeq" id="WP_141198508.1">
    <property type="nucleotide sequence ID" value="NZ_CP041186.1"/>
</dbReference>
<comment type="similarity">
    <text evidence="8 9">Belongs to the MurJ/MviN family.</text>
</comment>
<evidence type="ECO:0000256" key="4">
    <source>
        <dbReference type="ARBA" id="ARBA00022960"/>
    </source>
</evidence>
<dbReference type="GO" id="GO:0008360">
    <property type="term" value="P:regulation of cell shape"/>
    <property type="evidence" value="ECO:0007669"/>
    <property type="project" value="UniProtKB-UniRule"/>
</dbReference>
<keyword evidence="8 9" id="KW-0961">Cell wall biogenesis/degradation</keyword>
<dbReference type="PIRSF" id="PIRSF002869">
    <property type="entry name" value="MviN"/>
    <property type="match status" value="1"/>
</dbReference>
<feature type="transmembrane region" description="Helical" evidence="8">
    <location>
        <begin position="69"/>
        <end position="90"/>
    </location>
</feature>
<feature type="transmembrane region" description="Helical" evidence="8">
    <location>
        <begin position="330"/>
        <end position="354"/>
    </location>
</feature>
<evidence type="ECO:0000256" key="3">
    <source>
        <dbReference type="ARBA" id="ARBA00022692"/>
    </source>
</evidence>
<dbReference type="GO" id="GO:0034204">
    <property type="term" value="P:lipid translocation"/>
    <property type="evidence" value="ECO:0007669"/>
    <property type="project" value="TreeGrafter"/>
</dbReference>
<dbReference type="InterPro" id="IPR004268">
    <property type="entry name" value="MurJ"/>
</dbReference>
<keyword evidence="8 9" id="KW-0813">Transport</keyword>
<dbReference type="EMBL" id="CP041186">
    <property type="protein sequence ID" value="QDG52031.1"/>
    <property type="molecule type" value="Genomic_DNA"/>
</dbReference>
<dbReference type="GO" id="GO:0071555">
    <property type="term" value="P:cell wall organization"/>
    <property type="evidence" value="ECO:0007669"/>
    <property type="project" value="UniProtKB-UniRule"/>
</dbReference>
<evidence type="ECO:0000256" key="2">
    <source>
        <dbReference type="ARBA" id="ARBA00022475"/>
    </source>
</evidence>
<name>A0A4Y6PUM0_PERCE</name>
<dbReference type="Pfam" id="PF03023">
    <property type="entry name" value="MurJ"/>
    <property type="match status" value="1"/>
</dbReference>
<dbReference type="HAMAP" id="MF_02078">
    <property type="entry name" value="MurJ_MviN"/>
    <property type="match status" value="1"/>
</dbReference>
<dbReference type="GO" id="GO:0015648">
    <property type="term" value="F:lipid-linked peptidoglycan transporter activity"/>
    <property type="evidence" value="ECO:0007669"/>
    <property type="project" value="UniProtKB-UniRule"/>
</dbReference>
<dbReference type="GO" id="GO:0005886">
    <property type="term" value="C:plasma membrane"/>
    <property type="evidence" value="ECO:0007669"/>
    <property type="project" value="UniProtKB-SubCell"/>
</dbReference>
<keyword evidence="6 8" id="KW-1133">Transmembrane helix</keyword>
<keyword evidence="4 8" id="KW-0133">Cell shape</keyword>
<evidence type="ECO:0000313" key="11">
    <source>
        <dbReference type="Proteomes" id="UP000315995"/>
    </source>
</evidence>
<feature type="transmembrane region" description="Helical" evidence="8">
    <location>
        <begin position="184"/>
        <end position="201"/>
    </location>
</feature>
<dbReference type="PANTHER" id="PTHR47019:SF1">
    <property type="entry name" value="LIPID II FLIPPASE MURJ"/>
    <property type="match status" value="1"/>
</dbReference>
<organism evidence="10 11">
    <name type="scientific">Persicimonas caeni</name>
    <dbReference type="NCBI Taxonomy" id="2292766"/>
    <lineage>
        <taxon>Bacteria</taxon>
        <taxon>Deltaproteobacteria</taxon>
        <taxon>Bradymonadales</taxon>
        <taxon>Bradymonadaceae</taxon>
        <taxon>Persicimonas</taxon>
    </lineage>
</organism>
<feature type="transmembrane region" description="Helical" evidence="8">
    <location>
        <begin position="149"/>
        <end position="172"/>
    </location>
</feature>
<sequence>MTDTDTKNEKNKKPERSMGSRMGIAALILSASIFLSRILGFLREAVIAYTHGASYATDAYYAAFTLPDLMSYFLAGGTLSITFIPLFSSYIAKDDEEGAWELFSTVATTMGAFLLVFVVALELLAPYVVPKLNPGFADDPRQLALAIEMTRIVIPAQICFYIGGLIQATLFVREVFWPSALAPLIYNICIILGGVLLEPFIGIKGFSVGVVVGAMLGPLLLPLWAARSRVKFRFRFAPNDEDFKAFVLLSLPLMIGVSLVTVDEWLLRYFGSMSADGAITWLNNARKMMLVLFAIIGQAAGQAALPYLTRLYHEGKEAEMGQMLATSLQRVGFLSLVAAAGLIVTAEPLIWLVFQRGEFTPADATQTANLLVFFAFGLFAWASQALVVRGFYARKNTLTPMFIGTAVVAVSLPIYWWLYREHNVEGLALATSIGISLNALTTVIVYRLRTGALPLKSVAAGLSRGLLYAVACGGAAWGVRRLLTPYLDIANTLENIGLLGAMAVAFFGAGALLTVFLRPPEVEVVLKRVLQKFG</sequence>